<comment type="caution">
    <text evidence="2">The sequence shown here is derived from an EMBL/GenBank/DDBJ whole genome shotgun (WGS) entry which is preliminary data.</text>
</comment>
<evidence type="ECO:0000313" key="3">
    <source>
        <dbReference type="Proteomes" id="UP001597068"/>
    </source>
</evidence>
<accession>A0ABW3G6V8</accession>
<dbReference type="Proteomes" id="UP001597068">
    <property type="component" value="Unassembled WGS sequence"/>
</dbReference>
<evidence type="ECO:0000313" key="2">
    <source>
        <dbReference type="EMBL" id="MFD0925863.1"/>
    </source>
</evidence>
<sequence length="165" mass="17934">MTPLLGPTRVHLHADLTQPVGGAWFPYTTTLSDELATFSTAIVPTLGSIVALQMDWRAFRSRPGLDSEGSPLVPPLLRVTTNRMTVELIVIPPRTPSTLAVALIRLASGKPIPTQHRHSLLVRYAEQILERASTDVGHRSTLSVPPSRPGDLEDLTPPEVQPLSL</sequence>
<feature type="region of interest" description="Disordered" evidence="1">
    <location>
        <begin position="135"/>
        <end position="165"/>
    </location>
</feature>
<dbReference type="InterPro" id="IPR046036">
    <property type="entry name" value="DUF5994"/>
</dbReference>
<keyword evidence="3" id="KW-1185">Reference proteome</keyword>
<dbReference type="Pfam" id="PF19457">
    <property type="entry name" value="DUF5994"/>
    <property type="match status" value="1"/>
</dbReference>
<gene>
    <name evidence="2" type="ORF">ACFQ04_08955</name>
</gene>
<dbReference type="EMBL" id="JBHTIL010000001">
    <property type="protein sequence ID" value="MFD0925863.1"/>
    <property type="molecule type" value="Genomic_DNA"/>
</dbReference>
<protein>
    <submittedName>
        <fullName evidence="2">DUF5994 family protein</fullName>
    </submittedName>
</protein>
<reference evidence="3" key="1">
    <citation type="journal article" date="2019" name="Int. J. Syst. Evol. Microbiol.">
        <title>The Global Catalogue of Microorganisms (GCM) 10K type strain sequencing project: providing services to taxonomists for standard genome sequencing and annotation.</title>
        <authorList>
            <consortium name="The Broad Institute Genomics Platform"/>
            <consortium name="The Broad Institute Genome Sequencing Center for Infectious Disease"/>
            <person name="Wu L."/>
            <person name="Ma J."/>
        </authorList>
    </citation>
    <scope>NUCLEOTIDE SEQUENCE [LARGE SCALE GENOMIC DNA]</scope>
    <source>
        <strain evidence="3">CCUG 50873</strain>
    </source>
</reference>
<name>A0ABW3G6V8_9NOCA</name>
<proteinExistence type="predicted"/>
<organism evidence="2 3">
    <name type="scientific">Williamsia deligens</name>
    <dbReference type="NCBI Taxonomy" id="321325"/>
    <lineage>
        <taxon>Bacteria</taxon>
        <taxon>Bacillati</taxon>
        <taxon>Actinomycetota</taxon>
        <taxon>Actinomycetes</taxon>
        <taxon>Mycobacteriales</taxon>
        <taxon>Nocardiaceae</taxon>
        <taxon>Williamsia</taxon>
    </lineage>
</organism>
<dbReference type="RefSeq" id="WP_253647897.1">
    <property type="nucleotide sequence ID" value="NZ_BAAAMO010000002.1"/>
</dbReference>
<evidence type="ECO:0000256" key="1">
    <source>
        <dbReference type="SAM" id="MobiDB-lite"/>
    </source>
</evidence>